<accession>A0A3G2US03</accession>
<dbReference type="Pfam" id="PF00884">
    <property type="entry name" value="Sulfatase"/>
    <property type="match status" value="1"/>
</dbReference>
<dbReference type="InterPro" id="IPR052701">
    <property type="entry name" value="GAG_Ulvan_Degrading_Sulfatases"/>
</dbReference>
<name>A0A3G2US03_SPHYA</name>
<evidence type="ECO:0000313" key="2">
    <source>
        <dbReference type="EMBL" id="AYO78010.1"/>
    </source>
</evidence>
<dbReference type="Proteomes" id="UP000280708">
    <property type="component" value="Chromosome"/>
</dbReference>
<dbReference type="PANTHER" id="PTHR43751:SF2">
    <property type="entry name" value="SULFATASE N-TERMINAL DOMAIN-CONTAINING PROTEIN"/>
    <property type="match status" value="1"/>
</dbReference>
<evidence type="ECO:0000259" key="1">
    <source>
        <dbReference type="Pfam" id="PF00884"/>
    </source>
</evidence>
<dbReference type="SUPFAM" id="SSF53649">
    <property type="entry name" value="Alkaline phosphatase-like"/>
    <property type="match status" value="1"/>
</dbReference>
<dbReference type="InterPro" id="IPR017850">
    <property type="entry name" value="Alkaline_phosphatase_core_sf"/>
</dbReference>
<dbReference type="PANTHER" id="PTHR43751">
    <property type="entry name" value="SULFATASE"/>
    <property type="match status" value="1"/>
</dbReference>
<sequence length="507" mass="56694">MQRRGPLAASLPSIHQDRRLSMAKKQPNILVIFGDDIGYWNISSFGGDTMGVATPNIDRIGHEGIRLTSFYAQPSCTAGRAAFITGQMPARTGLTTVGCAGAPQGMSEKDPTIAQIMKMAGYATAQFGKNHLGDREEHLPHRHGFDEFFGNLYHLNANEDPEDPDRPQTKEFEQKWGVRGVVSGTADGPTKDEGQLTTERMKTIDDEIVAKSSDFMERQVKADKPFFIWHCASRMHVFTHMLDERKGVSRASEADIYGDGLAEHDGHVGQLLAKLEDLGIVEDTIVVYTTDNGAYQYMWPEGGTSPFRGDKGTTWEGGVRVPCVIRYPGKIPAGQVSPEIVAMEDFFMTFAALVGMPDIDKKLKAGVEHDGKTYKVHLDGYDQTALFTGKGPSARKHYFYYDETNLTAVRYGPWKVTIAAKMEGKWDNPLVHLGRPMITNILMDPFERQWGDVNRKLAEHKGWVLLPIIDFMTRHVMTFQEFPPRQEAMSGDFSKLIEKFKEHAAQD</sequence>
<protein>
    <submittedName>
        <fullName evidence="2">Arylsulfatase</fullName>
    </submittedName>
</protein>
<evidence type="ECO:0000313" key="3">
    <source>
        <dbReference type="Proteomes" id="UP000280708"/>
    </source>
</evidence>
<proteinExistence type="predicted"/>
<gene>
    <name evidence="2" type="ORF">EBF16_14675</name>
</gene>
<dbReference type="Gene3D" id="3.30.1120.10">
    <property type="match status" value="1"/>
</dbReference>
<dbReference type="Gene3D" id="3.40.720.10">
    <property type="entry name" value="Alkaline Phosphatase, subunit A"/>
    <property type="match status" value="1"/>
</dbReference>
<reference evidence="2 3" key="1">
    <citation type="submission" date="2018-10" db="EMBL/GenBank/DDBJ databases">
        <title>Characterization and genome analysis of a novel bacterium Sphingobium yanoikuyae SJTF8 capable of degrading PAHs.</title>
        <authorList>
            <person name="Yin C."/>
            <person name="Xiong W."/>
            <person name="Liang R."/>
        </authorList>
    </citation>
    <scope>NUCLEOTIDE SEQUENCE [LARGE SCALE GENOMIC DNA]</scope>
    <source>
        <strain evidence="2 3">SJTF8</strain>
    </source>
</reference>
<dbReference type="InterPro" id="IPR000917">
    <property type="entry name" value="Sulfatase_N"/>
</dbReference>
<dbReference type="EMBL" id="CP033230">
    <property type="protein sequence ID" value="AYO78010.1"/>
    <property type="molecule type" value="Genomic_DNA"/>
</dbReference>
<dbReference type="AlphaFoldDB" id="A0A3G2US03"/>
<feature type="domain" description="Sulfatase N-terminal" evidence="1">
    <location>
        <begin position="27"/>
        <end position="356"/>
    </location>
</feature>
<dbReference type="CDD" id="cd16142">
    <property type="entry name" value="ARS_like"/>
    <property type="match status" value="1"/>
</dbReference>
<organism evidence="2 3">
    <name type="scientific">Sphingobium yanoikuyae</name>
    <name type="common">Sphingomonas yanoikuyae</name>
    <dbReference type="NCBI Taxonomy" id="13690"/>
    <lineage>
        <taxon>Bacteria</taxon>
        <taxon>Pseudomonadati</taxon>
        <taxon>Pseudomonadota</taxon>
        <taxon>Alphaproteobacteria</taxon>
        <taxon>Sphingomonadales</taxon>
        <taxon>Sphingomonadaceae</taxon>
        <taxon>Sphingobium</taxon>
    </lineage>
</organism>